<name>A0A0A9B535_ARUDO</name>
<evidence type="ECO:0000313" key="1">
    <source>
        <dbReference type="EMBL" id="JAD57253.1"/>
    </source>
</evidence>
<proteinExistence type="predicted"/>
<reference evidence="1" key="1">
    <citation type="submission" date="2014-09" db="EMBL/GenBank/DDBJ databases">
        <authorList>
            <person name="Magalhaes I.L.F."/>
            <person name="Oliveira U."/>
            <person name="Santos F.R."/>
            <person name="Vidigal T.H.D.A."/>
            <person name="Brescovit A.D."/>
            <person name="Santos A.J."/>
        </authorList>
    </citation>
    <scope>NUCLEOTIDE SEQUENCE</scope>
    <source>
        <tissue evidence="1">Shoot tissue taken approximately 20 cm above the soil surface</tissue>
    </source>
</reference>
<accession>A0A0A9B535</accession>
<sequence>MATAPHKQCY</sequence>
<reference evidence="1" key="2">
    <citation type="journal article" date="2015" name="Data Brief">
        <title>Shoot transcriptome of the giant reed, Arundo donax.</title>
        <authorList>
            <person name="Barrero R.A."/>
            <person name="Guerrero F.D."/>
            <person name="Moolhuijzen P."/>
            <person name="Goolsby J.A."/>
            <person name="Tidwell J."/>
            <person name="Bellgard S.E."/>
            <person name="Bellgard M.I."/>
        </authorList>
    </citation>
    <scope>NUCLEOTIDE SEQUENCE</scope>
    <source>
        <tissue evidence="1">Shoot tissue taken approximately 20 cm above the soil surface</tissue>
    </source>
</reference>
<protein>
    <submittedName>
        <fullName evidence="1">Uncharacterized protein</fullName>
    </submittedName>
</protein>
<dbReference type="EMBL" id="GBRH01240642">
    <property type="protein sequence ID" value="JAD57253.1"/>
    <property type="molecule type" value="Transcribed_RNA"/>
</dbReference>
<organism evidence="1">
    <name type="scientific">Arundo donax</name>
    <name type="common">Giant reed</name>
    <name type="synonym">Donax arundinaceus</name>
    <dbReference type="NCBI Taxonomy" id="35708"/>
    <lineage>
        <taxon>Eukaryota</taxon>
        <taxon>Viridiplantae</taxon>
        <taxon>Streptophyta</taxon>
        <taxon>Embryophyta</taxon>
        <taxon>Tracheophyta</taxon>
        <taxon>Spermatophyta</taxon>
        <taxon>Magnoliopsida</taxon>
        <taxon>Liliopsida</taxon>
        <taxon>Poales</taxon>
        <taxon>Poaceae</taxon>
        <taxon>PACMAD clade</taxon>
        <taxon>Arundinoideae</taxon>
        <taxon>Arundineae</taxon>
        <taxon>Arundo</taxon>
    </lineage>
</organism>